<dbReference type="AlphaFoldDB" id="A0A6A6JW76"/>
<gene>
    <name evidence="2" type="ORF">EI97DRAFT_430182</name>
</gene>
<evidence type="ECO:0008006" key="4">
    <source>
        <dbReference type="Google" id="ProtNLM"/>
    </source>
</evidence>
<dbReference type="OrthoDB" id="2151982at2759"/>
<dbReference type="RefSeq" id="XP_033658002.1">
    <property type="nucleotide sequence ID" value="XM_033797614.1"/>
</dbReference>
<dbReference type="GeneID" id="54550789"/>
<name>A0A6A6JW76_WESOR</name>
<protein>
    <recommendedName>
        <fullName evidence="4">S-adenosyl-L-methionine-dependent methyltransferase</fullName>
    </recommendedName>
</protein>
<feature type="region of interest" description="Disordered" evidence="1">
    <location>
        <begin position="1"/>
        <end position="28"/>
    </location>
</feature>
<accession>A0A6A6JW76</accession>
<evidence type="ECO:0000313" key="2">
    <source>
        <dbReference type="EMBL" id="KAF2280464.1"/>
    </source>
</evidence>
<sequence>MSSEGYPDPENTLDSASSESPPPPLPTLTDAPKTFSGCCLGLSLPLLNHVHMTLSAAPGLVISIGSGYGLLEALLLSRPYSVNIIGVEVQPSSNQYLPPSHHRVVAGSRFLDSSALKSAVWLFVYPKRVGLVGEYVKAYGMGLVQKIIWAGPKLDWDDYRPVFLDKSAGMIWRVETRSADEIGGHAWEMLAIATKLRIP</sequence>
<organism evidence="2 3">
    <name type="scientific">Westerdykella ornata</name>
    <dbReference type="NCBI Taxonomy" id="318751"/>
    <lineage>
        <taxon>Eukaryota</taxon>
        <taxon>Fungi</taxon>
        <taxon>Dikarya</taxon>
        <taxon>Ascomycota</taxon>
        <taxon>Pezizomycotina</taxon>
        <taxon>Dothideomycetes</taxon>
        <taxon>Pleosporomycetidae</taxon>
        <taxon>Pleosporales</taxon>
        <taxon>Sporormiaceae</taxon>
        <taxon>Westerdykella</taxon>
    </lineage>
</organism>
<dbReference type="Proteomes" id="UP000800097">
    <property type="component" value="Unassembled WGS sequence"/>
</dbReference>
<reference evidence="2" key="1">
    <citation type="journal article" date="2020" name="Stud. Mycol.">
        <title>101 Dothideomycetes genomes: a test case for predicting lifestyles and emergence of pathogens.</title>
        <authorList>
            <person name="Haridas S."/>
            <person name="Albert R."/>
            <person name="Binder M."/>
            <person name="Bloem J."/>
            <person name="Labutti K."/>
            <person name="Salamov A."/>
            <person name="Andreopoulos B."/>
            <person name="Baker S."/>
            <person name="Barry K."/>
            <person name="Bills G."/>
            <person name="Bluhm B."/>
            <person name="Cannon C."/>
            <person name="Castanera R."/>
            <person name="Culley D."/>
            <person name="Daum C."/>
            <person name="Ezra D."/>
            <person name="Gonzalez J."/>
            <person name="Henrissat B."/>
            <person name="Kuo A."/>
            <person name="Liang C."/>
            <person name="Lipzen A."/>
            <person name="Lutzoni F."/>
            <person name="Magnuson J."/>
            <person name="Mondo S."/>
            <person name="Nolan M."/>
            <person name="Ohm R."/>
            <person name="Pangilinan J."/>
            <person name="Park H.-J."/>
            <person name="Ramirez L."/>
            <person name="Alfaro M."/>
            <person name="Sun H."/>
            <person name="Tritt A."/>
            <person name="Yoshinaga Y."/>
            <person name="Zwiers L.-H."/>
            <person name="Turgeon B."/>
            <person name="Goodwin S."/>
            <person name="Spatafora J."/>
            <person name="Crous P."/>
            <person name="Grigoriev I."/>
        </authorList>
    </citation>
    <scope>NUCLEOTIDE SEQUENCE</scope>
    <source>
        <strain evidence="2">CBS 379.55</strain>
    </source>
</reference>
<proteinExistence type="predicted"/>
<dbReference type="EMBL" id="ML986485">
    <property type="protein sequence ID" value="KAF2280464.1"/>
    <property type="molecule type" value="Genomic_DNA"/>
</dbReference>
<keyword evidence="3" id="KW-1185">Reference proteome</keyword>
<evidence type="ECO:0000256" key="1">
    <source>
        <dbReference type="SAM" id="MobiDB-lite"/>
    </source>
</evidence>
<evidence type="ECO:0000313" key="3">
    <source>
        <dbReference type="Proteomes" id="UP000800097"/>
    </source>
</evidence>